<proteinExistence type="predicted"/>
<evidence type="ECO:0000313" key="2">
    <source>
        <dbReference type="EMBL" id="KAG5830995.1"/>
    </source>
</evidence>
<dbReference type="Proteomes" id="UP001044222">
    <property type="component" value="Chromosome 18"/>
</dbReference>
<keyword evidence="3" id="KW-1185">Reference proteome</keyword>
<organism evidence="2 3">
    <name type="scientific">Anguilla anguilla</name>
    <name type="common">European freshwater eel</name>
    <name type="synonym">Muraena anguilla</name>
    <dbReference type="NCBI Taxonomy" id="7936"/>
    <lineage>
        <taxon>Eukaryota</taxon>
        <taxon>Metazoa</taxon>
        <taxon>Chordata</taxon>
        <taxon>Craniata</taxon>
        <taxon>Vertebrata</taxon>
        <taxon>Euteleostomi</taxon>
        <taxon>Actinopterygii</taxon>
        <taxon>Neopterygii</taxon>
        <taxon>Teleostei</taxon>
        <taxon>Anguilliformes</taxon>
        <taxon>Anguillidae</taxon>
        <taxon>Anguilla</taxon>
    </lineage>
</organism>
<comment type="caution">
    <text evidence="2">The sequence shown here is derived from an EMBL/GenBank/DDBJ whole genome shotgun (WGS) entry which is preliminary data.</text>
</comment>
<gene>
    <name evidence="2" type="ORF">ANANG_G00299180</name>
</gene>
<sequence length="84" mass="9251">MVSESALPGEGERGRGAPRRFLSRWNNDETEVSCCGVLPSHQYSMCFIGDGKTRPCWALKTKQSKIQDWGGGVSSWDAGSRGWT</sequence>
<accession>A0A9D3LL99</accession>
<dbReference type="AlphaFoldDB" id="A0A9D3LL99"/>
<dbReference type="EMBL" id="JAFIRN010000018">
    <property type="protein sequence ID" value="KAG5830995.1"/>
    <property type="molecule type" value="Genomic_DNA"/>
</dbReference>
<evidence type="ECO:0000256" key="1">
    <source>
        <dbReference type="SAM" id="MobiDB-lite"/>
    </source>
</evidence>
<feature type="region of interest" description="Disordered" evidence="1">
    <location>
        <begin position="1"/>
        <end position="20"/>
    </location>
</feature>
<name>A0A9D3LL99_ANGAN</name>
<evidence type="ECO:0000313" key="3">
    <source>
        <dbReference type="Proteomes" id="UP001044222"/>
    </source>
</evidence>
<reference evidence="2" key="1">
    <citation type="submission" date="2021-01" db="EMBL/GenBank/DDBJ databases">
        <title>A chromosome-scale assembly of European eel, Anguilla anguilla.</title>
        <authorList>
            <person name="Henkel C."/>
            <person name="Jong-Raadsen S.A."/>
            <person name="Dufour S."/>
            <person name="Weltzien F.-A."/>
            <person name="Palstra A.P."/>
            <person name="Pelster B."/>
            <person name="Spaink H.P."/>
            <person name="Van Den Thillart G.E."/>
            <person name="Jansen H."/>
            <person name="Zahm M."/>
            <person name="Klopp C."/>
            <person name="Cedric C."/>
            <person name="Louis A."/>
            <person name="Berthelot C."/>
            <person name="Parey E."/>
            <person name="Roest Crollius H."/>
            <person name="Montfort J."/>
            <person name="Robinson-Rechavi M."/>
            <person name="Bucao C."/>
            <person name="Bouchez O."/>
            <person name="Gislard M."/>
            <person name="Lluch J."/>
            <person name="Milhes M."/>
            <person name="Lampietro C."/>
            <person name="Lopez Roques C."/>
            <person name="Donnadieu C."/>
            <person name="Braasch I."/>
            <person name="Desvignes T."/>
            <person name="Postlethwait J."/>
            <person name="Bobe J."/>
            <person name="Guiguen Y."/>
            <person name="Dirks R."/>
        </authorList>
    </citation>
    <scope>NUCLEOTIDE SEQUENCE</scope>
    <source>
        <strain evidence="2">Tag_6206</strain>
        <tissue evidence="2">Liver</tissue>
    </source>
</reference>
<protein>
    <submittedName>
        <fullName evidence="2">Uncharacterized protein</fullName>
    </submittedName>
</protein>